<gene>
    <name evidence="3" type="ORF">CTEN210_16214</name>
</gene>
<dbReference type="InterPro" id="IPR036770">
    <property type="entry name" value="Ankyrin_rpt-contain_sf"/>
</dbReference>
<feature type="coiled-coil region" evidence="1">
    <location>
        <begin position="252"/>
        <end position="400"/>
    </location>
</feature>
<proteinExistence type="predicted"/>
<feature type="region of interest" description="Disordered" evidence="2">
    <location>
        <begin position="413"/>
        <end position="443"/>
    </location>
</feature>
<dbReference type="Proteomes" id="UP001054902">
    <property type="component" value="Unassembled WGS sequence"/>
</dbReference>
<keyword evidence="4" id="KW-1185">Reference proteome</keyword>
<dbReference type="Gene3D" id="1.25.40.20">
    <property type="entry name" value="Ankyrin repeat-containing domain"/>
    <property type="match status" value="1"/>
</dbReference>
<keyword evidence="1" id="KW-0175">Coiled coil</keyword>
<evidence type="ECO:0000313" key="4">
    <source>
        <dbReference type="Proteomes" id="UP001054902"/>
    </source>
</evidence>
<name>A0AAD3D8G3_9STRA</name>
<dbReference type="AlphaFoldDB" id="A0AAD3D8G3"/>
<evidence type="ECO:0000256" key="2">
    <source>
        <dbReference type="SAM" id="MobiDB-lite"/>
    </source>
</evidence>
<accession>A0AAD3D8G3</accession>
<organism evidence="3 4">
    <name type="scientific">Chaetoceros tenuissimus</name>
    <dbReference type="NCBI Taxonomy" id="426638"/>
    <lineage>
        <taxon>Eukaryota</taxon>
        <taxon>Sar</taxon>
        <taxon>Stramenopiles</taxon>
        <taxon>Ochrophyta</taxon>
        <taxon>Bacillariophyta</taxon>
        <taxon>Coscinodiscophyceae</taxon>
        <taxon>Chaetocerotophycidae</taxon>
        <taxon>Chaetocerotales</taxon>
        <taxon>Chaetocerotaceae</taxon>
        <taxon>Chaetoceros</taxon>
    </lineage>
</organism>
<feature type="coiled-coil region" evidence="1">
    <location>
        <begin position="452"/>
        <end position="483"/>
    </location>
</feature>
<evidence type="ECO:0000256" key="1">
    <source>
        <dbReference type="SAM" id="Coils"/>
    </source>
</evidence>
<protein>
    <submittedName>
        <fullName evidence="3">Uncharacterized protein</fullName>
    </submittedName>
</protein>
<reference evidence="3 4" key="1">
    <citation type="journal article" date="2021" name="Sci. Rep.">
        <title>The genome of the diatom Chaetoceros tenuissimus carries an ancient integrated fragment of an extant virus.</title>
        <authorList>
            <person name="Hongo Y."/>
            <person name="Kimura K."/>
            <person name="Takaki Y."/>
            <person name="Yoshida Y."/>
            <person name="Baba S."/>
            <person name="Kobayashi G."/>
            <person name="Nagasaki K."/>
            <person name="Hano T."/>
            <person name="Tomaru Y."/>
        </authorList>
    </citation>
    <scope>NUCLEOTIDE SEQUENCE [LARGE SCALE GENOMIC DNA]</scope>
    <source>
        <strain evidence="3 4">NIES-3715</strain>
    </source>
</reference>
<sequence length="491" mass="56572">MTSKQNERSNVFMDEKTLTQICLKREWSKLRSFLQDDSIANSHIKKKLITVKSLTRTNILHHCLKLDAPTDIIQSIVSIGGRDLVLATSAEGVSPLHIACIDRRSIDIIKCLVGWGGKKLVMMQNFHGKSALHNLFTGDKFNAQMEIMEYLIRVGGRELVELLDMDGQRAGEDTKSMVMIETFLDEVEKKKNRRMNPSINTYSPSNLNRMSKAQAMNTDATATTKRATSSERMEVTHTNTNIRETNRLALDLSVSKKKNDKYKKEIKVLEKSLQQAEENLSSERQENKKKLDALEQKLVIEVESSRLLKIELEKMQQENTDNVKILQKERKEHEEERKSLLERQKEEISDLSSRIKAMETEKKNAIDKLQSELSKQINDNAGLKAQLESLGKEKHDLDSQLCEMKLIKEVSASLHTDQRQQDDNINNTEERTPKRSRRTLFPSVVSPESQKLLDLKKKNEELLRIIENQAADHHNAMKQLREAYEKPYMDF</sequence>
<feature type="compositionally biased region" description="Basic and acidic residues" evidence="2">
    <location>
        <begin position="416"/>
        <end position="433"/>
    </location>
</feature>
<comment type="caution">
    <text evidence="3">The sequence shown here is derived from an EMBL/GenBank/DDBJ whole genome shotgun (WGS) entry which is preliminary data.</text>
</comment>
<evidence type="ECO:0000313" key="3">
    <source>
        <dbReference type="EMBL" id="GFH59738.1"/>
    </source>
</evidence>
<dbReference type="SUPFAM" id="SSF48403">
    <property type="entry name" value="Ankyrin repeat"/>
    <property type="match status" value="1"/>
</dbReference>
<dbReference type="EMBL" id="BLLK01000069">
    <property type="protein sequence ID" value="GFH59738.1"/>
    <property type="molecule type" value="Genomic_DNA"/>
</dbReference>